<evidence type="ECO:0000313" key="2">
    <source>
        <dbReference type="Proteomes" id="UP000054350"/>
    </source>
</evidence>
<proteinExistence type="predicted"/>
<protein>
    <submittedName>
        <fullName evidence="1">Uncharacterized protein</fullName>
    </submittedName>
</protein>
<gene>
    <name evidence="1" type="ORF">AMAG_10650</name>
</gene>
<accession>A0A0L0SR46</accession>
<dbReference type="Proteomes" id="UP000054350">
    <property type="component" value="Unassembled WGS sequence"/>
</dbReference>
<evidence type="ECO:0000313" key="1">
    <source>
        <dbReference type="EMBL" id="KNE64982.1"/>
    </source>
</evidence>
<reference evidence="2" key="2">
    <citation type="submission" date="2009-11" db="EMBL/GenBank/DDBJ databases">
        <title>The Genome Sequence of Allomyces macrogynus strain ATCC 38327.</title>
        <authorList>
            <consortium name="The Broad Institute Genome Sequencing Platform"/>
            <person name="Russ C."/>
            <person name="Cuomo C."/>
            <person name="Shea T."/>
            <person name="Young S.K."/>
            <person name="Zeng Q."/>
            <person name="Koehrsen M."/>
            <person name="Haas B."/>
            <person name="Borodovsky M."/>
            <person name="Guigo R."/>
            <person name="Alvarado L."/>
            <person name="Berlin A."/>
            <person name="Borenstein D."/>
            <person name="Chen Z."/>
            <person name="Engels R."/>
            <person name="Freedman E."/>
            <person name="Gellesch M."/>
            <person name="Goldberg J."/>
            <person name="Griggs A."/>
            <person name="Gujja S."/>
            <person name="Heiman D."/>
            <person name="Hepburn T."/>
            <person name="Howarth C."/>
            <person name="Jen D."/>
            <person name="Larson L."/>
            <person name="Lewis B."/>
            <person name="Mehta T."/>
            <person name="Park D."/>
            <person name="Pearson M."/>
            <person name="Roberts A."/>
            <person name="Saif S."/>
            <person name="Shenoy N."/>
            <person name="Sisk P."/>
            <person name="Stolte C."/>
            <person name="Sykes S."/>
            <person name="Walk T."/>
            <person name="White J."/>
            <person name="Yandava C."/>
            <person name="Burger G."/>
            <person name="Gray M.W."/>
            <person name="Holland P.W.H."/>
            <person name="King N."/>
            <person name="Lang F.B.F."/>
            <person name="Roger A.J."/>
            <person name="Ruiz-Trillo I."/>
            <person name="Lander E."/>
            <person name="Nusbaum C."/>
        </authorList>
    </citation>
    <scope>NUCLEOTIDE SEQUENCE [LARGE SCALE GENOMIC DNA]</scope>
    <source>
        <strain evidence="2">ATCC 38327</strain>
    </source>
</reference>
<reference evidence="1 2" key="1">
    <citation type="submission" date="2009-11" db="EMBL/GenBank/DDBJ databases">
        <title>Annotation of Allomyces macrogynus ATCC 38327.</title>
        <authorList>
            <consortium name="The Broad Institute Genome Sequencing Platform"/>
            <person name="Russ C."/>
            <person name="Cuomo C."/>
            <person name="Burger G."/>
            <person name="Gray M.W."/>
            <person name="Holland P.W.H."/>
            <person name="King N."/>
            <person name="Lang F.B.F."/>
            <person name="Roger A.J."/>
            <person name="Ruiz-Trillo I."/>
            <person name="Young S.K."/>
            <person name="Zeng Q."/>
            <person name="Gargeya S."/>
            <person name="Fitzgerald M."/>
            <person name="Haas B."/>
            <person name="Abouelleil A."/>
            <person name="Alvarado L."/>
            <person name="Arachchi H.M."/>
            <person name="Berlin A."/>
            <person name="Chapman S.B."/>
            <person name="Gearin G."/>
            <person name="Goldberg J."/>
            <person name="Griggs A."/>
            <person name="Gujja S."/>
            <person name="Hansen M."/>
            <person name="Heiman D."/>
            <person name="Howarth C."/>
            <person name="Larimer J."/>
            <person name="Lui A."/>
            <person name="MacDonald P.J.P."/>
            <person name="McCowen C."/>
            <person name="Montmayeur A."/>
            <person name="Murphy C."/>
            <person name="Neiman D."/>
            <person name="Pearson M."/>
            <person name="Priest M."/>
            <person name="Roberts A."/>
            <person name="Saif S."/>
            <person name="Shea T."/>
            <person name="Sisk P."/>
            <person name="Stolte C."/>
            <person name="Sykes S."/>
            <person name="Wortman J."/>
            <person name="Nusbaum C."/>
            <person name="Birren B."/>
        </authorList>
    </citation>
    <scope>NUCLEOTIDE SEQUENCE [LARGE SCALE GENOMIC DNA]</scope>
    <source>
        <strain evidence="1 2">ATCC 38327</strain>
    </source>
</reference>
<dbReference type="AlphaFoldDB" id="A0A0L0SR46"/>
<organism evidence="1 2">
    <name type="scientific">Allomyces macrogynus (strain ATCC 38327)</name>
    <name type="common">Allomyces javanicus var. macrogynus</name>
    <dbReference type="NCBI Taxonomy" id="578462"/>
    <lineage>
        <taxon>Eukaryota</taxon>
        <taxon>Fungi</taxon>
        <taxon>Fungi incertae sedis</taxon>
        <taxon>Blastocladiomycota</taxon>
        <taxon>Blastocladiomycetes</taxon>
        <taxon>Blastocladiales</taxon>
        <taxon>Blastocladiaceae</taxon>
        <taxon>Allomyces</taxon>
    </lineage>
</organism>
<keyword evidence="2" id="KW-1185">Reference proteome</keyword>
<dbReference type="VEuPathDB" id="FungiDB:AMAG_10650"/>
<dbReference type="EMBL" id="GG745346">
    <property type="protein sequence ID" value="KNE64982.1"/>
    <property type="molecule type" value="Genomic_DNA"/>
</dbReference>
<sequence>MPVIYQDNNVGAAETALVDLDTSLPSMPERRAPFELLDYDIRHLLCKWILVQCDRKVLMHFAITSAMFYAPAIRVAVDATSSNPDFLDVQYPRGSFPATSGDALEFSSFRHST</sequence>
<name>A0A0L0SR46_ALLM3</name>